<keyword evidence="5" id="KW-1185">Reference proteome</keyword>
<dbReference type="STRING" id="37001.A0A1A9WNM1"/>
<reference evidence="4" key="2">
    <citation type="submission" date="2020-05" db="UniProtKB">
        <authorList>
            <consortium name="EnsemblMetazoa"/>
        </authorList>
    </citation>
    <scope>IDENTIFICATION</scope>
    <source>
        <strain evidence="4">IAEA</strain>
    </source>
</reference>
<dbReference type="InterPro" id="IPR013809">
    <property type="entry name" value="ENTH"/>
</dbReference>
<dbReference type="PANTHER" id="PTHR15830">
    <property type="entry name" value="TELOMERE LENGTH REGULATION PROTEIN TEL2 FAMILY MEMBER"/>
    <property type="match status" value="1"/>
</dbReference>
<dbReference type="SMART" id="SM00273">
    <property type="entry name" value="ENTH"/>
    <property type="match status" value="1"/>
</dbReference>
<dbReference type="InterPro" id="IPR019337">
    <property type="entry name" value="Telomere_length_regulation_dom"/>
</dbReference>
<feature type="compositionally biased region" description="Low complexity" evidence="2">
    <location>
        <begin position="280"/>
        <end position="303"/>
    </location>
</feature>
<sequence length="1603" mass="181504">MVDKFINMWKVRELADKVTNVVMNYTEIEGKVREATNDDPWGPTGPLMQELAHATFSYESFPEVMSMLWKRMLQDNKTNWRRTYKVRELIDFIQDDERLREERKKAKKNKDKYIGMSSDAMGMRGISSGGYNDSGWKTTRSDHGENWYSDSRPGDRYEYDDDAHYEGEKEFSDSDSPSPRRSYRYNDRASPAEIVNESKTSNSINMSIRPKSANASIGGSGTVTKQPHPKIPVGSKKIDMGAAANFGKTPATTTAGIHSPTHRDTPTAESNDLIGYTVINNNNNNTQQSNSNSNNNNNNNNNTVSELFKTCAPSVRSETTLNSAAVIEDDLDDFNPRAAESAQTEFGDFAAAFGAANSATTNEPPSAGLSGSNANTTDDFADFSAFQSNSSSAAGAHQSNTGIIGGLDGNLLTTTTPANDAFDLFNSTNATSTTATDLLAGLGDLSIHQSMPMAKDKDNQEKEQIFPPHLRAKLKQAITQLQSLIEVQSSNDICGIKEIIKDLLSDPAALPGYTTLEKLCDLDKDEIKWQMIVHKEYNDLLNSICQLFNRYWPPKELTSNDKYILNIFKIDYNFNFIYENFTCLIIKLDKLPETIVIVLEYLINDDELLAISFLHICKERAILLEKYKDNNNKNITEQTKLQEFEENVTNYLQLLISLPNRIANQLLGKMSSIFTPICYGKILMQHFLKALWFLVHLEEFKEDDNFNLQFLTDLLNRIVYDLCTDSPEDANILLLFQILEEMAKRPLCGRIIQLILINISNRYSTTAYRLALIMLKNKINIYLLLGPIIQYDNTWQLCFMHKLTLQRIPETNQALLSLVQYIARVDEQMLKRLFKLLLDTWSKRIVLQKLSHKEHFSLSKLLLLAAKKLYDLKENGKFTPIDETDIKRQLHEGLRNHLECADHKQRYIGMKVVESIFNWLTTTDPEIKEEDLLKFDYNSIMGSSTGELIQELDKLLEKSDSFNEEEIHFKPQRLEELLKEFLETKAKFTIESKTPSSNKITEVSSSCSSPKLPSPLFALPSASPSTSKSDCMLSNLDSDDDEEDDLQAYDMSNDIPQYLEKRPKFLLDLLSTLSTKCENYEIFSATLSTAESLIRTQLPFSDTSMALDLMAIFINLDMQFFYENFEETKFKCCVAICVSHPAACAEYICREFHKDNSHYNANLRIIMLQILSQATKELCGAIAIADENASSIEVIKPIRNWKPEIRKFTFANEHRERLLEARKIIRQRLREKTKRYCSKSAKTKDKAKPNRFHSVVGTFFFCLVRGQRTKEMLYTKYDRFAHDIDTMLLINFMHTLSIIVMGAENSPLISSIAREVFDLCSFTRFSPETSVRLVTLELLGITLTATPDYLMLEQLNDRLMELKYWLEDFIQSPLIGGEKSEECREIATQILSTYNILSASQSIVGNNDNLLQPISSTNNNIGQEEFSIKLNNKIGNGSNQSLTQVGATWSDNLKAGNLKIDLDNLLTNKSGKSNNIPAPSMNALKVQSPSKTSASPLSVQTTPHMGGQLNAFTLPPSSSSSSSVISPAMSSKVVSSTFFNTASSHSNIPDQRQQRQKQQQQQQHQQAFANINAMQQQQQKDIINNNKNNNSNNLQTQSFDLFQ</sequence>
<dbReference type="GO" id="GO:0051083">
    <property type="term" value="P:'de novo' cotranslational protein folding"/>
    <property type="evidence" value="ECO:0007669"/>
    <property type="project" value="TreeGrafter"/>
</dbReference>
<dbReference type="GO" id="GO:0051879">
    <property type="term" value="F:Hsp90 protein binding"/>
    <property type="evidence" value="ECO:0007669"/>
    <property type="project" value="TreeGrafter"/>
</dbReference>
<dbReference type="Pfam" id="PF01417">
    <property type="entry name" value="ENTH"/>
    <property type="match status" value="1"/>
</dbReference>
<dbReference type="InterPro" id="IPR051970">
    <property type="entry name" value="TEL2_Regulation"/>
</dbReference>
<feature type="region of interest" description="Disordered" evidence="2">
    <location>
        <begin position="124"/>
        <end position="192"/>
    </location>
</feature>
<feature type="region of interest" description="Disordered" evidence="2">
    <location>
        <begin position="277"/>
        <end position="304"/>
    </location>
</feature>
<dbReference type="InterPro" id="IPR038528">
    <property type="entry name" value="TEL2_C_sf"/>
</dbReference>
<feature type="region of interest" description="Disordered" evidence="2">
    <location>
        <begin position="1471"/>
        <end position="1525"/>
    </location>
</feature>
<feature type="compositionally biased region" description="Low complexity" evidence="2">
    <location>
        <begin position="1556"/>
        <end position="1567"/>
    </location>
</feature>
<comment type="similarity">
    <text evidence="1">Belongs to the TEL2 family.</text>
</comment>
<feature type="compositionally biased region" description="Polar residues" evidence="2">
    <location>
        <begin position="1485"/>
        <end position="1503"/>
    </location>
</feature>
<feature type="region of interest" description="Disordered" evidence="2">
    <location>
        <begin position="1541"/>
        <end position="1567"/>
    </location>
</feature>
<name>A0A1A9WNM1_9MUSC</name>
<accession>A0A1A9WNM1</accession>
<dbReference type="Gene3D" id="1.25.40.720">
    <property type="entry name" value="Telomere length regulation protein 2, C-terminal domain"/>
    <property type="match status" value="2"/>
</dbReference>
<protein>
    <recommendedName>
        <fullName evidence="3">ENTH domain-containing protein</fullName>
    </recommendedName>
</protein>
<feature type="compositionally biased region" description="Basic and acidic residues" evidence="2">
    <location>
        <begin position="152"/>
        <end position="172"/>
    </location>
</feature>
<dbReference type="SUPFAM" id="SSF48464">
    <property type="entry name" value="ENTH/VHS domain"/>
    <property type="match status" value="1"/>
</dbReference>
<proteinExistence type="inferred from homology"/>
<evidence type="ECO:0000259" key="3">
    <source>
        <dbReference type="PROSITE" id="PS50942"/>
    </source>
</evidence>
<dbReference type="VEuPathDB" id="VectorBase:GBRI026259"/>
<dbReference type="Pfam" id="PF10193">
    <property type="entry name" value="Telomere_reg-2"/>
    <property type="match status" value="1"/>
</dbReference>
<reference evidence="5" key="1">
    <citation type="submission" date="2014-03" db="EMBL/GenBank/DDBJ databases">
        <authorList>
            <person name="Aksoy S."/>
            <person name="Warren W."/>
            <person name="Wilson R.K."/>
        </authorList>
    </citation>
    <scope>NUCLEOTIDE SEQUENCE [LARGE SCALE GENOMIC DNA]</scope>
    <source>
        <strain evidence="5">IAEA</strain>
    </source>
</reference>
<evidence type="ECO:0000256" key="1">
    <source>
        <dbReference type="ARBA" id="ARBA00006133"/>
    </source>
</evidence>
<evidence type="ECO:0000313" key="4">
    <source>
        <dbReference type="EnsemblMetazoa" id="GBRI026259-PA"/>
    </source>
</evidence>
<dbReference type="Proteomes" id="UP000091820">
    <property type="component" value="Unassembled WGS sequence"/>
</dbReference>
<dbReference type="PANTHER" id="PTHR15830:SF10">
    <property type="entry name" value="TELOMERE LENGTH REGULATION PROTEIN TEL2 HOMOLOG"/>
    <property type="match status" value="1"/>
</dbReference>
<feature type="compositionally biased region" description="Polar residues" evidence="2">
    <location>
        <begin position="1541"/>
        <end position="1550"/>
    </location>
</feature>
<evidence type="ECO:0000256" key="2">
    <source>
        <dbReference type="SAM" id="MobiDB-lite"/>
    </source>
</evidence>
<feature type="domain" description="ENTH" evidence="3">
    <location>
        <begin position="20"/>
        <end position="158"/>
    </location>
</feature>
<feature type="compositionally biased region" description="Low complexity" evidence="2">
    <location>
        <begin position="1515"/>
        <end position="1525"/>
    </location>
</feature>
<feature type="compositionally biased region" description="Low complexity" evidence="2">
    <location>
        <begin position="1584"/>
        <end position="1597"/>
    </location>
</feature>
<dbReference type="Gene3D" id="1.25.40.90">
    <property type="match status" value="2"/>
</dbReference>
<evidence type="ECO:0000313" key="5">
    <source>
        <dbReference type="Proteomes" id="UP000091820"/>
    </source>
</evidence>
<dbReference type="PROSITE" id="PS50942">
    <property type="entry name" value="ENTH"/>
    <property type="match status" value="1"/>
</dbReference>
<dbReference type="EnsemblMetazoa" id="GBRI026259-RA">
    <property type="protein sequence ID" value="GBRI026259-PA"/>
    <property type="gene ID" value="GBRI026259"/>
</dbReference>
<organism evidence="4 5">
    <name type="scientific">Glossina brevipalpis</name>
    <dbReference type="NCBI Taxonomy" id="37001"/>
    <lineage>
        <taxon>Eukaryota</taxon>
        <taxon>Metazoa</taxon>
        <taxon>Ecdysozoa</taxon>
        <taxon>Arthropoda</taxon>
        <taxon>Hexapoda</taxon>
        <taxon>Insecta</taxon>
        <taxon>Pterygota</taxon>
        <taxon>Neoptera</taxon>
        <taxon>Endopterygota</taxon>
        <taxon>Diptera</taxon>
        <taxon>Brachycera</taxon>
        <taxon>Muscomorpha</taxon>
        <taxon>Hippoboscoidea</taxon>
        <taxon>Glossinidae</taxon>
        <taxon>Glossina</taxon>
    </lineage>
</organism>
<feature type="compositionally biased region" description="Polar residues" evidence="2">
    <location>
        <begin position="129"/>
        <end position="138"/>
    </location>
</feature>
<dbReference type="InterPro" id="IPR008942">
    <property type="entry name" value="ENTH_VHS"/>
</dbReference>
<dbReference type="GO" id="GO:0005829">
    <property type="term" value="C:cytosol"/>
    <property type="evidence" value="ECO:0007669"/>
    <property type="project" value="TreeGrafter"/>
</dbReference>
<dbReference type="GO" id="GO:0042162">
    <property type="term" value="F:telomeric DNA binding"/>
    <property type="evidence" value="ECO:0007669"/>
    <property type="project" value="TreeGrafter"/>
</dbReference>
<feature type="region of interest" description="Disordered" evidence="2">
    <location>
        <begin position="1584"/>
        <end position="1603"/>
    </location>
</feature>